<feature type="signal peptide" evidence="2">
    <location>
        <begin position="1"/>
        <end position="24"/>
    </location>
</feature>
<sequence length="1110" mass="122242">MRTVSTLCATGLGISLSAVGLTIARQDDPSQRRTPDMTTVATYTVPTAANPPLSQPNSLDYLHRRSSFSAAHNNSQTQHLADPDWRHGRRAHTSHATSAPAQLTRDVMPRASVGLGMDLTSQRDDESSLPSGGRPSSWLRRFSGGMSSSRDSSRTPSSRPSSSAFAPSNASGSITNNGTTTPMLPFPISTDMSPNKLVKRTSSVRGTASSPIRSPPGSRLPLPILKRPATSHQRRATMQERRLSLAAANSDASSPHRQDISTPDCQWRHYFTARVAGKASDRKRRHTGIPNPIRRVYPDRKYTPILVSGGEDVRNVRTEMDDGLSADDEDDEIVTAFQGKPGFSVASSPVPVQVAHFGENVAPRRSFSIGDLLSTGPQSTWKQASLRSSRTSLNKLHRKSRRVVSAPMGNSASSTEIESGRPTKRRDVSSASTHQRSIYAPSSNRTLDGKPLNEIQLNLGTTTPSSRIPSFGSLISEKSSLQTTSSHFDHRRTPSLNQEWRASHHARHSAAQSDIPSTVDSDSEYRSVGEYSTDYQSDTVYDSFPTRTTGSSSGKRGPPIDTIFDESQVPFSSERSTRLRDLLSSDGTFTGSDHTIGNRHSTIEEEGSVVSTPVRSIRDKSVTSTPSARPRKALVFSSSPPVMNILPDPDEIDWDAPEEYHDQNSPNATAKISRTIRFPDMNLPVLNPFSRSWNSASNTPNRNGKGSASLFDWSEQQPSPSHGNQSPPRPRTVHGKKDSDNRGSRPAGRRAPSGMHARSHSVPVVPDVDGKRTNVVANKFGTWGVGSKGVTEDWNEDFDFEDDLPIEPLESMQLDERRIDSGHEMFVPKSIREQQENIVANIGLLREWGLLIEELKDLRIRAVALDMLHGPYAQAWAEVDAMIELADQESEENTLEPRKSPPSSPGFDFAAFEESLPPVPALEQSKTGGFALSDSTFTTRESVRTGAKEQVTPPRHVIATRPRKDSEAVARSVIEALQSKRNTSDPTAVRPVSASRKVPFDTATLRHIVPYVNGLKRKVKDALRQTEGLYTSPRRPKSRHDYDEDDEDDEDEEAEPAFRSIFNEPSLESSPTTRRLRRERAAADHDGYEDTFQEQRSDLVNRTETMSVPK</sequence>
<feature type="region of interest" description="Disordered" evidence="1">
    <location>
        <begin position="499"/>
        <end position="576"/>
    </location>
</feature>
<feature type="compositionally biased region" description="Basic and acidic residues" evidence="1">
    <location>
        <begin position="418"/>
        <end position="428"/>
    </location>
</feature>
<feature type="region of interest" description="Disordered" evidence="1">
    <location>
        <begin position="603"/>
        <end position="670"/>
    </location>
</feature>
<dbReference type="GO" id="GO:0005096">
    <property type="term" value="F:GTPase activator activity"/>
    <property type="evidence" value="ECO:0007669"/>
    <property type="project" value="InterPro"/>
</dbReference>
<proteinExistence type="predicted"/>
<feature type="compositionally biased region" description="Acidic residues" evidence="1">
    <location>
        <begin position="648"/>
        <end position="657"/>
    </location>
</feature>
<feature type="compositionally biased region" description="Polar residues" evidence="1">
    <location>
        <begin position="692"/>
        <end position="706"/>
    </location>
</feature>
<feature type="region of interest" description="Disordered" evidence="1">
    <location>
        <begin position="923"/>
        <end position="969"/>
    </location>
</feature>
<feature type="region of interest" description="Disordered" evidence="1">
    <location>
        <begin position="119"/>
        <end position="261"/>
    </location>
</feature>
<evidence type="ECO:0000256" key="2">
    <source>
        <dbReference type="SAM" id="SignalP"/>
    </source>
</evidence>
<accession>A0AAQ3R3I9</accession>
<feature type="region of interest" description="Disordered" evidence="1">
    <location>
        <begin position="87"/>
        <end position="107"/>
    </location>
</feature>
<keyword evidence="4" id="KW-1185">Reference proteome</keyword>
<feature type="compositionally biased region" description="Polar residues" evidence="1">
    <location>
        <begin position="533"/>
        <end position="554"/>
    </location>
</feature>
<feature type="region of interest" description="Disordered" evidence="1">
    <location>
        <begin position="692"/>
        <end position="768"/>
    </location>
</feature>
<feature type="compositionally biased region" description="Polar residues" evidence="1">
    <location>
        <begin position="408"/>
        <end position="417"/>
    </location>
</feature>
<protein>
    <submittedName>
        <fullName evidence="3">Uncharacterized protein</fullName>
    </submittedName>
</protein>
<feature type="chain" id="PRO_5042904397" evidence="2">
    <location>
        <begin position="25"/>
        <end position="1110"/>
    </location>
</feature>
<feature type="compositionally biased region" description="Low complexity" evidence="1">
    <location>
        <begin position="143"/>
        <end position="173"/>
    </location>
</feature>
<dbReference type="Proteomes" id="UP001303373">
    <property type="component" value="Chromosome 3"/>
</dbReference>
<feature type="compositionally biased region" description="Polar residues" evidence="1">
    <location>
        <begin position="376"/>
        <end position="394"/>
    </location>
</feature>
<feature type="compositionally biased region" description="Polar residues" evidence="1">
    <location>
        <begin position="429"/>
        <end position="446"/>
    </location>
</feature>
<dbReference type="InterPro" id="IPR045342">
    <property type="entry name" value="Etd1"/>
</dbReference>
<feature type="compositionally biased region" description="Polar residues" evidence="1">
    <location>
        <begin position="200"/>
        <end position="212"/>
    </location>
</feature>
<dbReference type="GO" id="GO:1902412">
    <property type="term" value="P:regulation of mitotic cytokinesis"/>
    <property type="evidence" value="ECO:0007669"/>
    <property type="project" value="InterPro"/>
</dbReference>
<keyword evidence="2" id="KW-0732">Signal</keyword>
<organism evidence="3 4">
    <name type="scientific">Acrodontium crateriforme</name>
    <dbReference type="NCBI Taxonomy" id="150365"/>
    <lineage>
        <taxon>Eukaryota</taxon>
        <taxon>Fungi</taxon>
        <taxon>Dikarya</taxon>
        <taxon>Ascomycota</taxon>
        <taxon>Pezizomycotina</taxon>
        <taxon>Dothideomycetes</taxon>
        <taxon>Dothideomycetidae</taxon>
        <taxon>Mycosphaerellales</taxon>
        <taxon>Teratosphaeriaceae</taxon>
        <taxon>Acrodontium</taxon>
    </lineage>
</organism>
<feature type="compositionally biased region" description="Basic and acidic residues" evidence="1">
    <location>
        <begin position="1079"/>
        <end position="1101"/>
    </location>
</feature>
<reference evidence="3 4" key="1">
    <citation type="submission" date="2023-11" db="EMBL/GenBank/DDBJ databases">
        <title>An acidophilic fungus is an integral part of prey digestion in a carnivorous sundew plant.</title>
        <authorList>
            <person name="Tsai I.J."/>
        </authorList>
    </citation>
    <scope>NUCLEOTIDE SEQUENCE [LARGE SCALE GENOMIC DNA]</scope>
    <source>
        <strain evidence="3">169a</strain>
    </source>
</reference>
<gene>
    <name evidence="3" type="ORF">R9X50_00250900</name>
</gene>
<feature type="region of interest" description="Disordered" evidence="1">
    <location>
        <begin position="1023"/>
        <end position="1110"/>
    </location>
</feature>
<evidence type="ECO:0000256" key="1">
    <source>
        <dbReference type="SAM" id="MobiDB-lite"/>
    </source>
</evidence>
<feature type="compositionally biased region" description="Low complexity" evidence="1">
    <location>
        <begin position="244"/>
        <end position="253"/>
    </location>
</feature>
<feature type="region of interest" description="Disordered" evidence="1">
    <location>
        <begin position="888"/>
        <end position="911"/>
    </location>
</feature>
<dbReference type="EMBL" id="CP138582">
    <property type="protein sequence ID" value="WPG99690.1"/>
    <property type="molecule type" value="Genomic_DNA"/>
</dbReference>
<feature type="compositionally biased region" description="Acidic residues" evidence="1">
    <location>
        <begin position="1043"/>
        <end position="1055"/>
    </location>
</feature>
<evidence type="ECO:0000313" key="4">
    <source>
        <dbReference type="Proteomes" id="UP001303373"/>
    </source>
</evidence>
<dbReference type="Pfam" id="PF20162">
    <property type="entry name" value="Etd1"/>
    <property type="match status" value="1"/>
</dbReference>
<feature type="compositionally biased region" description="Polar residues" evidence="1">
    <location>
        <begin position="714"/>
        <end position="726"/>
    </location>
</feature>
<dbReference type="AlphaFoldDB" id="A0AAQ3R3I9"/>
<feature type="region of interest" description="Disordered" evidence="1">
    <location>
        <begin position="376"/>
        <end position="451"/>
    </location>
</feature>
<name>A0AAQ3R3I9_9PEZI</name>
<evidence type="ECO:0000313" key="3">
    <source>
        <dbReference type="EMBL" id="WPG99690.1"/>
    </source>
</evidence>